<evidence type="ECO:0000313" key="3">
    <source>
        <dbReference type="Proteomes" id="UP000177697"/>
    </source>
</evidence>
<accession>A0A1G2UZ17</accession>
<evidence type="ECO:0000256" key="1">
    <source>
        <dbReference type="SAM" id="SignalP"/>
    </source>
</evidence>
<dbReference type="AlphaFoldDB" id="A0A1G2UZ17"/>
<sequence>MKISKLISTIFIFTLIVSFFVSSTEVSAASCPDDWNYTPQIEVNIASNTFYSDSGGSVNLPYGVSIPFTVGSHNHPPSSIITITYPYGSVATYPSQSDGTFRSLTIPAINEAVNGERSLNVSLNPNCTYVVGLPQQGEPAPTVNLNIPIYVTAPSTCTIDTFICSVGVLSWSTSNCTTRSIDNGIGSVGPAGNTAGTNGTTYVMQASNSGSSKTSSATCPNASLSASWNQTGTTNLIINNVTPGQVVPLSFKFWKVGDGSLKFSRCFPGSGAIPSNNILVICPTPFGAEISNYP</sequence>
<feature type="signal peptide" evidence="1">
    <location>
        <begin position="1"/>
        <end position="28"/>
    </location>
</feature>
<name>A0A1G2UZ17_9BACT</name>
<gene>
    <name evidence="2" type="ORF">A2431_04170</name>
</gene>
<dbReference type="EMBL" id="MHWW01000018">
    <property type="protein sequence ID" value="OHB14618.1"/>
    <property type="molecule type" value="Genomic_DNA"/>
</dbReference>
<proteinExistence type="predicted"/>
<keyword evidence="1" id="KW-0732">Signal</keyword>
<comment type="caution">
    <text evidence="2">The sequence shown here is derived from an EMBL/GenBank/DDBJ whole genome shotgun (WGS) entry which is preliminary data.</text>
</comment>
<reference evidence="2 3" key="1">
    <citation type="journal article" date="2016" name="Nat. Commun.">
        <title>Thousands of microbial genomes shed light on interconnected biogeochemical processes in an aquifer system.</title>
        <authorList>
            <person name="Anantharaman K."/>
            <person name="Brown C.T."/>
            <person name="Hug L.A."/>
            <person name="Sharon I."/>
            <person name="Castelle C.J."/>
            <person name="Probst A.J."/>
            <person name="Thomas B.C."/>
            <person name="Singh A."/>
            <person name="Wilkins M.J."/>
            <person name="Karaoz U."/>
            <person name="Brodie E.L."/>
            <person name="Williams K.H."/>
            <person name="Hubbard S.S."/>
            <person name="Banfield J.F."/>
        </authorList>
    </citation>
    <scope>NUCLEOTIDE SEQUENCE [LARGE SCALE GENOMIC DNA]</scope>
</reference>
<organism evidence="2 3">
    <name type="scientific">Candidatus Zambryskibacteria bacterium RIFOXYC1_FULL_39_10</name>
    <dbReference type="NCBI Taxonomy" id="1802779"/>
    <lineage>
        <taxon>Bacteria</taxon>
        <taxon>Candidatus Zambryskiibacteriota</taxon>
    </lineage>
</organism>
<evidence type="ECO:0000313" key="2">
    <source>
        <dbReference type="EMBL" id="OHB14618.1"/>
    </source>
</evidence>
<dbReference type="Proteomes" id="UP000177697">
    <property type="component" value="Unassembled WGS sequence"/>
</dbReference>
<feature type="chain" id="PRO_5009584787" evidence="1">
    <location>
        <begin position="29"/>
        <end position="294"/>
    </location>
</feature>
<protein>
    <submittedName>
        <fullName evidence="2">Uncharacterized protein</fullName>
    </submittedName>
</protein>